<organism evidence="2 3">
    <name type="scientific">Thermobaculum terrenum (strain ATCC BAA-798 / CCMEE 7001 / YNP1)</name>
    <dbReference type="NCBI Taxonomy" id="525904"/>
    <lineage>
        <taxon>Bacteria</taxon>
        <taxon>Bacillati</taxon>
        <taxon>Chloroflexota</taxon>
        <taxon>Chloroflexia</taxon>
        <taxon>Candidatus Thermobaculales</taxon>
        <taxon>Candidatus Thermobaculaceae</taxon>
        <taxon>Thermobaculum</taxon>
    </lineage>
</organism>
<dbReference type="Gene3D" id="3.40.50.720">
    <property type="entry name" value="NAD(P)-binding Rossmann-like Domain"/>
    <property type="match status" value="1"/>
</dbReference>
<dbReference type="SUPFAM" id="SSF51735">
    <property type="entry name" value="NAD(P)-binding Rossmann-fold domains"/>
    <property type="match status" value="1"/>
</dbReference>
<dbReference type="PANTHER" id="PTHR43377:SF1">
    <property type="entry name" value="BILIVERDIN REDUCTASE A"/>
    <property type="match status" value="1"/>
</dbReference>
<dbReference type="Gene3D" id="3.30.360.10">
    <property type="entry name" value="Dihydrodipicolinate Reductase, domain 2"/>
    <property type="match status" value="1"/>
</dbReference>
<sequence length="362" mass="42019">MGMSKVRVGLIGLGEVAQIIHLPVLESLADRYEVRAICDVSQGLVKAMGDRYGVEGRYTDYRELVRRDDLDAVMVLSSDEYHTDAVLAALREGKHVFVEKPMCLTLREAEQIIQERDRSSRQVMVGYMRRYAPAFLEGCQRVRQLDSIEYVRVRDIIGENRLIIEQSSRVLRYDDVPRELVEDRRRRGEEMVSEAVGEGWRELYGTYRLLCGLSSHDLSAMRELVGMPKRVVGAASWRGGRRIVATLEFEGYVGMFETMVDEQRRFDAHLEVYGPRESIRVQYDTPYIRHLPTRLILCKTEGDEYREEVVRPTFKDPYTCEMEYFYEVVRRNETPKTSPEDFCQDLQLFQQIIQAIRQGGAC</sequence>
<dbReference type="Proteomes" id="UP000000323">
    <property type="component" value="Chromosome 2"/>
</dbReference>
<dbReference type="PANTHER" id="PTHR43377">
    <property type="entry name" value="BILIVERDIN REDUCTASE A"/>
    <property type="match status" value="1"/>
</dbReference>
<keyword evidence="3" id="KW-1185">Reference proteome</keyword>
<dbReference type="GO" id="GO:0000166">
    <property type="term" value="F:nucleotide binding"/>
    <property type="evidence" value="ECO:0007669"/>
    <property type="project" value="InterPro"/>
</dbReference>
<dbReference type="InterPro" id="IPR036291">
    <property type="entry name" value="NAD(P)-bd_dom_sf"/>
</dbReference>
<dbReference type="eggNOG" id="COG0673">
    <property type="taxonomic scope" value="Bacteria"/>
</dbReference>
<gene>
    <name evidence="2" type="ordered locus">Tter_2700</name>
</gene>
<protein>
    <submittedName>
        <fullName evidence="2">Oxidoreductase domain protein</fullName>
    </submittedName>
</protein>
<accession>D1CIL7</accession>
<proteinExistence type="predicted"/>
<dbReference type="SUPFAM" id="SSF55347">
    <property type="entry name" value="Glyceraldehyde-3-phosphate dehydrogenase-like, C-terminal domain"/>
    <property type="match status" value="1"/>
</dbReference>
<evidence type="ECO:0000259" key="1">
    <source>
        <dbReference type="Pfam" id="PF01408"/>
    </source>
</evidence>
<reference evidence="3" key="1">
    <citation type="journal article" date="2010" name="Stand. Genomic Sci.">
        <title>Complete genome sequence of 'Thermobaculum terrenum' type strain (YNP1).</title>
        <authorList>
            <person name="Kiss H."/>
            <person name="Cleland D."/>
            <person name="Lapidus A."/>
            <person name="Lucas S."/>
            <person name="Glavina Del Rio T."/>
            <person name="Nolan M."/>
            <person name="Tice H."/>
            <person name="Han C."/>
            <person name="Goodwin L."/>
            <person name="Pitluck S."/>
            <person name="Liolios K."/>
            <person name="Ivanova N."/>
            <person name="Mavromatis K."/>
            <person name="Ovchinnikova G."/>
            <person name="Pati A."/>
            <person name="Chen A."/>
            <person name="Palaniappan K."/>
            <person name="Land M."/>
            <person name="Hauser L."/>
            <person name="Chang Y."/>
            <person name="Jeffries C."/>
            <person name="Lu M."/>
            <person name="Brettin T."/>
            <person name="Detter J."/>
            <person name="Goker M."/>
            <person name="Tindall B."/>
            <person name="Beck B."/>
            <person name="McDermott T."/>
            <person name="Woyke T."/>
            <person name="Bristow J."/>
            <person name="Eisen J."/>
            <person name="Markowitz V."/>
            <person name="Hugenholtz P."/>
            <person name="Kyrpides N."/>
            <person name="Klenk H."/>
            <person name="Cheng J."/>
        </authorList>
    </citation>
    <scope>NUCLEOTIDE SEQUENCE [LARGE SCALE GENOMIC DNA]</scope>
    <source>
        <strain evidence="3">ATCC BAA-798 / YNP1</strain>
    </source>
</reference>
<dbReference type="KEGG" id="ttr:Tter_2700"/>
<dbReference type="InterPro" id="IPR051450">
    <property type="entry name" value="Gfo/Idh/MocA_Oxidoreductases"/>
</dbReference>
<dbReference type="HOGENOM" id="CLU_028866_1_0_0"/>
<dbReference type="Pfam" id="PF01408">
    <property type="entry name" value="GFO_IDH_MocA"/>
    <property type="match status" value="1"/>
</dbReference>
<dbReference type="InterPro" id="IPR000683">
    <property type="entry name" value="Gfo/Idh/MocA-like_OxRdtase_N"/>
</dbReference>
<evidence type="ECO:0000313" key="3">
    <source>
        <dbReference type="Proteomes" id="UP000000323"/>
    </source>
</evidence>
<dbReference type="EMBL" id="CP001826">
    <property type="protein sequence ID" value="ACZ43588.1"/>
    <property type="molecule type" value="Genomic_DNA"/>
</dbReference>
<name>D1CIL7_THET1</name>
<feature type="domain" description="Gfo/Idh/MocA-like oxidoreductase N-terminal" evidence="1">
    <location>
        <begin position="6"/>
        <end position="127"/>
    </location>
</feature>
<dbReference type="STRING" id="525904.Tter_2700"/>
<evidence type="ECO:0000313" key="2">
    <source>
        <dbReference type="EMBL" id="ACZ43588.1"/>
    </source>
</evidence>
<dbReference type="AlphaFoldDB" id="D1CIL7"/>